<dbReference type="SMART" id="SM00320">
    <property type="entry name" value="WD40"/>
    <property type="match status" value="3"/>
</dbReference>
<feature type="compositionally biased region" description="Basic and acidic residues" evidence="2">
    <location>
        <begin position="62"/>
        <end position="73"/>
    </location>
</feature>
<feature type="compositionally biased region" description="Acidic residues" evidence="2">
    <location>
        <begin position="44"/>
        <end position="58"/>
    </location>
</feature>
<protein>
    <submittedName>
        <fullName evidence="3">Uncharacterized protein</fullName>
    </submittedName>
</protein>
<dbReference type="AlphaFoldDB" id="E4YFA8"/>
<gene>
    <name evidence="3" type="ORF">GSOID_T00024195001</name>
</gene>
<dbReference type="EMBL" id="FN654483">
    <property type="protein sequence ID" value="CBY34182.1"/>
    <property type="molecule type" value="Genomic_DNA"/>
</dbReference>
<dbReference type="SUPFAM" id="SSF50978">
    <property type="entry name" value="WD40 repeat-like"/>
    <property type="match status" value="1"/>
</dbReference>
<dbReference type="Gene3D" id="2.130.10.10">
    <property type="entry name" value="YVTN repeat-like/Quinoprotein amine dehydrogenase"/>
    <property type="match status" value="1"/>
</dbReference>
<organism evidence="3">
    <name type="scientific">Oikopleura dioica</name>
    <name type="common">Tunicate</name>
    <dbReference type="NCBI Taxonomy" id="34765"/>
    <lineage>
        <taxon>Eukaryota</taxon>
        <taxon>Metazoa</taxon>
        <taxon>Chordata</taxon>
        <taxon>Tunicata</taxon>
        <taxon>Appendicularia</taxon>
        <taxon>Copelata</taxon>
        <taxon>Oikopleuridae</taxon>
        <taxon>Oikopleura</taxon>
    </lineage>
</organism>
<proteinExistence type="predicted"/>
<keyword evidence="1" id="KW-0853">WD repeat</keyword>
<accession>E4YFA8</accession>
<dbReference type="InterPro" id="IPR015943">
    <property type="entry name" value="WD40/YVTN_repeat-like_dom_sf"/>
</dbReference>
<dbReference type="InterPro" id="IPR036322">
    <property type="entry name" value="WD40_repeat_dom_sf"/>
</dbReference>
<evidence type="ECO:0000256" key="2">
    <source>
        <dbReference type="SAM" id="MobiDB-lite"/>
    </source>
</evidence>
<dbReference type="GO" id="GO:0006364">
    <property type="term" value="P:rRNA processing"/>
    <property type="evidence" value="ECO:0007669"/>
    <property type="project" value="InterPro"/>
</dbReference>
<feature type="repeat" description="WD" evidence="1">
    <location>
        <begin position="225"/>
        <end position="267"/>
    </location>
</feature>
<dbReference type="InterPro" id="IPR044285">
    <property type="entry name" value="PWP1"/>
</dbReference>
<dbReference type="PROSITE" id="PS50082">
    <property type="entry name" value="WD_REPEATS_2"/>
    <property type="match status" value="1"/>
</dbReference>
<evidence type="ECO:0000256" key="1">
    <source>
        <dbReference type="PROSITE-ProRule" id="PRU00221"/>
    </source>
</evidence>
<reference evidence="3" key="1">
    <citation type="journal article" date="2010" name="Science">
        <title>Plasticity of animal genome architecture unmasked by rapid evolution of a pelagic tunicate.</title>
        <authorList>
            <person name="Denoeud F."/>
            <person name="Henriet S."/>
            <person name="Mungpakdee S."/>
            <person name="Aury J.M."/>
            <person name="Da Silva C."/>
            <person name="Brinkmann H."/>
            <person name="Mikhaleva J."/>
            <person name="Olsen L.C."/>
            <person name="Jubin C."/>
            <person name="Canestro C."/>
            <person name="Bouquet J.M."/>
            <person name="Danks G."/>
            <person name="Poulain J."/>
            <person name="Campsteijn C."/>
            <person name="Adamski M."/>
            <person name="Cross I."/>
            <person name="Yadetie F."/>
            <person name="Muffato M."/>
            <person name="Louis A."/>
            <person name="Butcher S."/>
            <person name="Tsagkogeorga G."/>
            <person name="Konrad A."/>
            <person name="Singh S."/>
            <person name="Jensen M.F."/>
            <person name="Cong E.H."/>
            <person name="Eikeseth-Otteraa H."/>
            <person name="Noel B."/>
            <person name="Anthouard V."/>
            <person name="Porcel B.M."/>
            <person name="Kachouri-Lafond R."/>
            <person name="Nishino A."/>
            <person name="Ugolini M."/>
            <person name="Chourrout P."/>
            <person name="Nishida H."/>
            <person name="Aasland R."/>
            <person name="Huzurbazar S."/>
            <person name="Westhof E."/>
            <person name="Delsuc F."/>
            <person name="Lehrach H."/>
            <person name="Reinhardt R."/>
            <person name="Weissenbach J."/>
            <person name="Roy S.W."/>
            <person name="Artiguenave F."/>
            <person name="Postlethwait J.H."/>
            <person name="Manak J.R."/>
            <person name="Thompson E.M."/>
            <person name="Jaillon O."/>
            <person name="Du Pasquier L."/>
            <person name="Boudinot P."/>
            <person name="Liberles D.A."/>
            <person name="Volff J.N."/>
            <person name="Philippe H."/>
            <person name="Lenhard B."/>
            <person name="Roest Crollius H."/>
            <person name="Wincker P."/>
            <person name="Chourrout D."/>
        </authorList>
    </citation>
    <scope>NUCLEOTIDE SEQUENCE [LARGE SCALE GENOMIC DNA]</scope>
</reference>
<dbReference type="Proteomes" id="UP000011014">
    <property type="component" value="Unassembled WGS sequence"/>
</dbReference>
<dbReference type="InterPro" id="IPR001680">
    <property type="entry name" value="WD40_rpt"/>
</dbReference>
<feature type="region of interest" description="Disordered" evidence="2">
    <location>
        <begin position="38"/>
        <end position="73"/>
    </location>
</feature>
<dbReference type="GO" id="GO:0005634">
    <property type="term" value="C:nucleus"/>
    <property type="evidence" value="ECO:0007669"/>
    <property type="project" value="TreeGrafter"/>
</dbReference>
<feature type="compositionally biased region" description="Acidic residues" evidence="2">
    <location>
        <begin position="451"/>
        <end position="469"/>
    </location>
</feature>
<evidence type="ECO:0000313" key="3">
    <source>
        <dbReference type="EMBL" id="CBY34182.1"/>
    </source>
</evidence>
<feature type="compositionally biased region" description="Acidic residues" evidence="2">
    <location>
        <begin position="478"/>
        <end position="496"/>
    </location>
</feature>
<dbReference type="PANTHER" id="PTHR14091">
    <property type="entry name" value="PERIODIC TRYPTOPHAN PROTEIN 1"/>
    <property type="match status" value="1"/>
</dbReference>
<feature type="region of interest" description="Disordered" evidence="2">
    <location>
        <begin position="441"/>
        <end position="496"/>
    </location>
</feature>
<sequence>MAEPRTLSVAWLPKGVLKSVPDKVNLEEDELLEIKEKLGKVNDDESEEELKSDEEEMEVQVSDEKKALRPELEKEDSEVWDKFNLDDYDDEPGIIDPGCIGALVHEGEDDYTPVGEFDKEDEEDLVIKPEDHVLLAGVDSPEGTASIEVRIFNSNEEYYVRNDIPLSGPPLVLAYINSEIGEAVDGNEEDEVEYGNNFVAVGTITSEIQIWDLDITNAPGPAYVLNGHQKDTAVVSLNWDGQKQLASGGTDGQALVWSLENAQKVALGKKSDSPINQIIFSKSERVITGNAFDLAKIFDKKEKWTCIRDLKLDAEIEKIAVSEELIAIGTAEGNICLISQENLTMTANWAAHLPSQPITGLQFRSSEHLFSSGHMAGASLTVWNVSKHLTGENVNSQPLAQYSRRRQKQGGKIFSTVLCPEEKSAMVLVGGERGGPQVFKITQSSKKAEDIANDDDDSDTEDEEGEMAEDAAAMGEIHEEEWETDDGSSEGEEIEE</sequence>
<name>E4YFA8_OIKDI</name>
<dbReference type="PANTHER" id="PTHR14091:SF0">
    <property type="entry name" value="PERIODIC TRYPTOPHAN PROTEIN 1 HOMOLOG"/>
    <property type="match status" value="1"/>
</dbReference>